<name>A0A0G2HZ47_9PEZI</name>
<sequence>MPPRSSVTAFHLGYRSGNSRVFLDQVDMGINIGGLLQVNQQALVAERNQQHRLLARLQLDHDAAGLDLEDFLNEEEELGGRRDKLQEDFAHQLELVEDAYARRDVSAAMGLELSLKNLRIELAVRFRDLEQKAMALLDLIKATHQKLSTIEFDIIRIEHRLRMIQLQLQPVTSLNDALNA</sequence>
<dbReference type="OrthoDB" id="5206076at2759"/>
<accession>A0A0G2HZ47</accession>
<reference evidence="1 2" key="1">
    <citation type="submission" date="2015-05" db="EMBL/GenBank/DDBJ databases">
        <title>Distinctive expansion of gene families associated with plant cell wall degradation and secondary metabolism in the genomes of grapevine trunk pathogens.</title>
        <authorList>
            <person name="Lawrence D.P."/>
            <person name="Travadon R."/>
            <person name="Rolshausen P.E."/>
            <person name="Baumgartner K."/>
        </authorList>
    </citation>
    <scope>NUCLEOTIDE SEQUENCE [LARGE SCALE GENOMIC DNA]</scope>
    <source>
        <strain evidence="1">DA912</strain>
    </source>
</reference>
<reference evidence="1 2" key="2">
    <citation type="submission" date="2015-05" db="EMBL/GenBank/DDBJ databases">
        <authorList>
            <person name="Morales-Cruz A."/>
            <person name="Amrine K.C."/>
            <person name="Cantu D."/>
        </authorList>
    </citation>
    <scope>NUCLEOTIDE SEQUENCE [LARGE SCALE GENOMIC DNA]</scope>
    <source>
        <strain evidence="1">DA912</strain>
    </source>
</reference>
<evidence type="ECO:0000313" key="2">
    <source>
        <dbReference type="Proteomes" id="UP000034680"/>
    </source>
</evidence>
<dbReference type="Proteomes" id="UP000034680">
    <property type="component" value="Unassembled WGS sequence"/>
</dbReference>
<keyword evidence="2" id="KW-1185">Reference proteome</keyword>
<dbReference type="EMBL" id="LCUC01000251">
    <property type="protein sequence ID" value="KKY33215.1"/>
    <property type="molecule type" value="Genomic_DNA"/>
</dbReference>
<proteinExistence type="predicted"/>
<organism evidence="1 2">
    <name type="scientific">Diaporthe ampelina</name>
    <dbReference type="NCBI Taxonomy" id="1214573"/>
    <lineage>
        <taxon>Eukaryota</taxon>
        <taxon>Fungi</taxon>
        <taxon>Dikarya</taxon>
        <taxon>Ascomycota</taxon>
        <taxon>Pezizomycotina</taxon>
        <taxon>Sordariomycetes</taxon>
        <taxon>Sordariomycetidae</taxon>
        <taxon>Diaporthales</taxon>
        <taxon>Diaporthaceae</taxon>
        <taxon>Diaporthe</taxon>
    </lineage>
</organism>
<dbReference type="AlphaFoldDB" id="A0A0G2HZ47"/>
<protein>
    <submittedName>
        <fullName evidence="1">Uncharacterized protein</fullName>
    </submittedName>
</protein>
<gene>
    <name evidence="1" type="ORF">UCDDA912_g06814</name>
</gene>
<evidence type="ECO:0000313" key="1">
    <source>
        <dbReference type="EMBL" id="KKY33215.1"/>
    </source>
</evidence>
<comment type="caution">
    <text evidence="1">The sequence shown here is derived from an EMBL/GenBank/DDBJ whole genome shotgun (WGS) entry which is preliminary data.</text>
</comment>